<name>A0A382TLI6_9ZZZZ</name>
<reference evidence="1" key="1">
    <citation type="submission" date="2018-05" db="EMBL/GenBank/DDBJ databases">
        <authorList>
            <person name="Lanie J.A."/>
            <person name="Ng W.-L."/>
            <person name="Kazmierczak K.M."/>
            <person name="Andrzejewski T.M."/>
            <person name="Davidsen T.M."/>
            <person name="Wayne K.J."/>
            <person name="Tettelin H."/>
            <person name="Glass J.I."/>
            <person name="Rusch D."/>
            <person name="Podicherti R."/>
            <person name="Tsui H.-C.T."/>
            <person name="Winkler M.E."/>
        </authorList>
    </citation>
    <scope>NUCLEOTIDE SEQUENCE</scope>
</reference>
<evidence type="ECO:0000313" key="1">
    <source>
        <dbReference type="EMBL" id="SVD22337.1"/>
    </source>
</evidence>
<proteinExistence type="predicted"/>
<sequence>MTMKRTKKYKTYMWQEVYGYPVFRIQTNDPAIQKRMRQRKTFTLVLWGLNTRLWVYKAQFYTPQKARQALSRITRQEIHKDASDGSFYAETYPIVAHKERLKV</sequence>
<protein>
    <submittedName>
        <fullName evidence="1">Uncharacterized protein</fullName>
    </submittedName>
</protein>
<dbReference type="AlphaFoldDB" id="A0A382TLI6"/>
<gene>
    <name evidence="1" type="ORF">METZ01_LOCUS375191</name>
</gene>
<accession>A0A382TLI6</accession>
<dbReference type="EMBL" id="UINC01137163">
    <property type="protein sequence ID" value="SVD22337.1"/>
    <property type="molecule type" value="Genomic_DNA"/>
</dbReference>
<organism evidence="1">
    <name type="scientific">marine metagenome</name>
    <dbReference type="NCBI Taxonomy" id="408172"/>
    <lineage>
        <taxon>unclassified sequences</taxon>
        <taxon>metagenomes</taxon>
        <taxon>ecological metagenomes</taxon>
    </lineage>
</organism>